<protein>
    <submittedName>
        <fullName evidence="1">Uncharacterized protein</fullName>
    </submittedName>
</protein>
<sequence length="113" mass="12606">MKELKGNCVCVLSLPHSSSVEKGKCIRDSLALQGPVTRRLKPGKERSRRAASYIYPDRKKADWRDSARSRRRGQWSLAVPPTVHHSRQGVIRAPPLAPVWPATALPSAPPRCF</sequence>
<dbReference type="EMBL" id="JBBPFD010000013">
    <property type="protein sequence ID" value="KAK7901239.1"/>
    <property type="molecule type" value="Genomic_DNA"/>
</dbReference>
<evidence type="ECO:0000313" key="2">
    <source>
        <dbReference type="Proteomes" id="UP001460270"/>
    </source>
</evidence>
<dbReference type="Proteomes" id="UP001460270">
    <property type="component" value="Unassembled WGS sequence"/>
</dbReference>
<evidence type="ECO:0000313" key="1">
    <source>
        <dbReference type="EMBL" id="KAK7901239.1"/>
    </source>
</evidence>
<gene>
    <name evidence="1" type="ORF">WMY93_018008</name>
</gene>
<name>A0AAW0NUX8_9GOBI</name>
<dbReference type="AlphaFoldDB" id="A0AAW0NUX8"/>
<proteinExistence type="predicted"/>
<comment type="caution">
    <text evidence="1">The sequence shown here is derived from an EMBL/GenBank/DDBJ whole genome shotgun (WGS) entry which is preliminary data.</text>
</comment>
<accession>A0AAW0NUX8</accession>
<organism evidence="1 2">
    <name type="scientific">Mugilogobius chulae</name>
    <name type="common">yellowstripe goby</name>
    <dbReference type="NCBI Taxonomy" id="88201"/>
    <lineage>
        <taxon>Eukaryota</taxon>
        <taxon>Metazoa</taxon>
        <taxon>Chordata</taxon>
        <taxon>Craniata</taxon>
        <taxon>Vertebrata</taxon>
        <taxon>Euteleostomi</taxon>
        <taxon>Actinopterygii</taxon>
        <taxon>Neopterygii</taxon>
        <taxon>Teleostei</taxon>
        <taxon>Neoteleostei</taxon>
        <taxon>Acanthomorphata</taxon>
        <taxon>Gobiaria</taxon>
        <taxon>Gobiiformes</taxon>
        <taxon>Gobioidei</taxon>
        <taxon>Gobiidae</taxon>
        <taxon>Gobionellinae</taxon>
        <taxon>Mugilogobius</taxon>
    </lineage>
</organism>
<keyword evidence="2" id="KW-1185">Reference proteome</keyword>
<reference evidence="2" key="1">
    <citation type="submission" date="2024-04" db="EMBL/GenBank/DDBJ databases">
        <title>Salinicola lusitanus LLJ914,a marine bacterium isolated from the Okinawa Trough.</title>
        <authorList>
            <person name="Li J."/>
        </authorList>
    </citation>
    <scope>NUCLEOTIDE SEQUENCE [LARGE SCALE GENOMIC DNA]</scope>
</reference>